<feature type="compositionally biased region" description="Low complexity" evidence="2">
    <location>
        <begin position="218"/>
        <end position="230"/>
    </location>
</feature>
<keyword evidence="5" id="KW-1185">Reference proteome</keyword>
<protein>
    <submittedName>
        <fullName evidence="4">Reverse transcriptase domain-containing protein</fullName>
    </submittedName>
</protein>
<evidence type="ECO:0000256" key="1">
    <source>
        <dbReference type="PROSITE-ProRule" id="PRU00047"/>
    </source>
</evidence>
<evidence type="ECO:0000256" key="2">
    <source>
        <dbReference type="SAM" id="MobiDB-lite"/>
    </source>
</evidence>
<accession>A0ABQ5C6C0</accession>
<evidence type="ECO:0000259" key="3">
    <source>
        <dbReference type="PROSITE" id="PS50158"/>
    </source>
</evidence>
<comment type="caution">
    <text evidence="4">The sequence shown here is derived from an EMBL/GenBank/DDBJ whole genome shotgun (WGS) entry which is preliminary data.</text>
</comment>
<organism evidence="4 5">
    <name type="scientific">Tanacetum coccineum</name>
    <dbReference type="NCBI Taxonomy" id="301880"/>
    <lineage>
        <taxon>Eukaryota</taxon>
        <taxon>Viridiplantae</taxon>
        <taxon>Streptophyta</taxon>
        <taxon>Embryophyta</taxon>
        <taxon>Tracheophyta</taxon>
        <taxon>Spermatophyta</taxon>
        <taxon>Magnoliopsida</taxon>
        <taxon>eudicotyledons</taxon>
        <taxon>Gunneridae</taxon>
        <taxon>Pentapetalae</taxon>
        <taxon>asterids</taxon>
        <taxon>campanulids</taxon>
        <taxon>Asterales</taxon>
        <taxon>Asteraceae</taxon>
        <taxon>Asteroideae</taxon>
        <taxon>Anthemideae</taxon>
        <taxon>Anthemidinae</taxon>
        <taxon>Tanacetum</taxon>
    </lineage>
</organism>
<proteinExistence type="predicted"/>
<evidence type="ECO:0000313" key="4">
    <source>
        <dbReference type="EMBL" id="GJT21528.1"/>
    </source>
</evidence>
<keyword evidence="1" id="KW-0862">Zinc</keyword>
<reference evidence="4" key="1">
    <citation type="journal article" date="2022" name="Int. J. Mol. Sci.">
        <title>Draft Genome of Tanacetum Coccineum: Genomic Comparison of Closely Related Tanacetum-Family Plants.</title>
        <authorList>
            <person name="Yamashiro T."/>
            <person name="Shiraishi A."/>
            <person name="Nakayama K."/>
            <person name="Satake H."/>
        </authorList>
    </citation>
    <scope>NUCLEOTIDE SEQUENCE</scope>
</reference>
<keyword evidence="4" id="KW-0548">Nucleotidyltransferase</keyword>
<dbReference type="InterPro" id="IPR001878">
    <property type="entry name" value="Znf_CCHC"/>
</dbReference>
<name>A0ABQ5C6C0_9ASTR</name>
<dbReference type="Proteomes" id="UP001151760">
    <property type="component" value="Unassembled WGS sequence"/>
</dbReference>
<dbReference type="PROSITE" id="PS50158">
    <property type="entry name" value="ZF_CCHC"/>
    <property type="match status" value="1"/>
</dbReference>
<dbReference type="SUPFAM" id="SSF57756">
    <property type="entry name" value="Retrovirus zinc finger-like domains"/>
    <property type="match status" value="1"/>
</dbReference>
<feature type="region of interest" description="Disordered" evidence="2">
    <location>
        <begin position="211"/>
        <end position="230"/>
    </location>
</feature>
<dbReference type="Pfam" id="PF00098">
    <property type="entry name" value="zf-CCHC"/>
    <property type="match status" value="1"/>
</dbReference>
<feature type="compositionally biased region" description="Polar residues" evidence="2">
    <location>
        <begin position="245"/>
        <end position="255"/>
    </location>
</feature>
<reference evidence="4" key="2">
    <citation type="submission" date="2022-01" db="EMBL/GenBank/DDBJ databases">
        <authorList>
            <person name="Yamashiro T."/>
            <person name="Shiraishi A."/>
            <person name="Satake H."/>
            <person name="Nakayama K."/>
        </authorList>
    </citation>
    <scope>NUCLEOTIDE SEQUENCE</scope>
</reference>
<dbReference type="InterPro" id="IPR036875">
    <property type="entry name" value="Znf_CCHC_sf"/>
</dbReference>
<feature type="domain" description="CCHC-type" evidence="3">
    <location>
        <begin position="504"/>
        <end position="519"/>
    </location>
</feature>
<feature type="region of interest" description="Disordered" evidence="2">
    <location>
        <begin position="245"/>
        <end position="264"/>
    </location>
</feature>
<sequence length="584" mass="67355">MFVHHRLQIQDRESSTARPTKGRGIDYGFVSMVDAEERRQGIRDVGYDIRGTWVDPAEAVPEIVPMTVGEVNTRVTELAELHKHDTQDLYALLEDAQDSRSRISQRVDMHSQRVDLLMGDRMNLQEIVWMVEEEAYTSREAWAHSIGLSQATHQELQTHYDHQTELAALRETGRKRQAQRVETHRIIRDMRREMSDMQAELLALREQIMAPTTRRGQNTPVNNTNPNNMTPESIQAMIDQALLRNSTNGDGSHNKTLGPEWGQNANDFGKYQEKDTDKYCPQKPRIYIERHLTTKGMLDDHPETTMVNLQQPFKGRMSPGLKYRDRRKEALWVIFAQVHHVPSFTTMPVPPEYHKCHKVGHFARELQEYEKRVNASGNPDAQCRHGPSSSPGEPRVLIDKKKDGSFIKCIDTIQYYSKHRSEIRISPLECDNKTLPKTAFQTRMAIRVQGYAFELTKHHRYFMFLMNRVMQALLGNNVQKDTGNGNVQRIIGTSSSRNALNVQCYNCNAKGHYARECPKPRVRDSKYFMEQMLLAKKDKVSFNVCANVRDTEKTIEDATKSKLKMQEKLKDMIAIEKKSELSSN</sequence>
<keyword evidence="1" id="KW-0863">Zinc-finger</keyword>
<gene>
    <name evidence="4" type="ORF">Tco_0891465</name>
</gene>
<feature type="region of interest" description="Disordered" evidence="2">
    <location>
        <begin position="1"/>
        <end position="22"/>
    </location>
</feature>
<dbReference type="EMBL" id="BQNB010013895">
    <property type="protein sequence ID" value="GJT21528.1"/>
    <property type="molecule type" value="Genomic_DNA"/>
</dbReference>
<dbReference type="SMART" id="SM00343">
    <property type="entry name" value="ZnF_C2HC"/>
    <property type="match status" value="2"/>
</dbReference>
<keyword evidence="4" id="KW-0695">RNA-directed DNA polymerase</keyword>
<keyword evidence="1" id="KW-0479">Metal-binding</keyword>
<dbReference type="Gene3D" id="4.10.60.10">
    <property type="entry name" value="Zinc finger, CCHC-type"/>
    <property type="match status" value="1"/>
</dbReference>
<keyword evidence="4" id="KW-0808">Transferase</keyword>
<evidence type="ECO:0000313" key="5">
    <source>
        <dbReference type="Proteomes" id="UP001151760"/>
    </source>
</evidence>
<feature type="region of interest" description="Disordered" evidence="2">
    <location>
        <begin position="375"/>
        <end position="395"/>
    </location>
</feature>
<dbReference type="GO" id="GO:0003964">
    <property type="term" value="F:RNA-directed DNA polymerase activity"/>
    <property type="evidence" value="ECO:0007669"/>
    <property type="project" value="UniProtKB-KW"/>
</dbReference>